<organism evidence="2 3">
    <name type="scientific">Proteiniclasticum sediminis</name>
    <dbReference type="NCBI Taxonomy" id="2804028"/>
    <lineage>
        <taxon>Bacteria</taxon>
        <taxon>Bacillati</taxon>
        <taxon>Bacillota</taxon>
        <taxon>Clostridia</taxon>
        <taxon>Eubacteriales</taxon>
        <taxon>Clostridiaceae</taxon>
        <taxon>Proteiniclasticum</taxon>
    </lineage>
</organism>
<protein>
    <submittedName>
        <fullName evidence="2">Flp family type IVb pilin</fullName>
    </submittedName>
</protein>
<proteinExistence type="predicted"/>
<keyword evidence="1" id="KW-0812">Transmembrane</keyword>
<dbReference type="InterPro" id="IPR007047">
    <property type="entry name" value="Flp_Fap"/>
</dbReference>
<gene>
    <name evidence="2" type="ORF">KCG48_02800</name>
</gene>
<keyword evidence="3" id="KW-1185">Reference proteome</keyword>
<dbReference type="RefSeq" id="WP_211799772.1">
    <property type="nucleotide sequence ID" value="NZ_JAGSCS010000002.1"/>
</dbReference>
<dbReference type="Proteomes" id="UP000675379">
    <property type="component" value="Unassembled WGS sequence"/>
</dbReference>
<name>A0A941HQK7_9CLOT</name>
<keyword evidence="1" id="KW-1133">Transmembrane helix</keyword>
<comment type="caution">
    <text evidence="2">The sequence shown here is derived from an EMBL/GenBank/DDBJ whole genome shotgun (WGS) entry which is preliminary data.</text>
</comment>
<dbReference type="EMBL" id="JAGSCS010000002">
    <property type="protein sequence ID" value="MBR0575262.1"/>
    <property type="molecule type" value="Genomic_DNA"/>
</dbReference>
<feature type="transmembrane region" description="Helical" evidence="1">
    <location>
        <begin position="20"/>
        <end position="41"/>
    </location>
</feature>
<dbReference type="AlphaFoldDB" id="A0A941HQK7"/>
<keyword evidence="1" id="KW-0472">Membrane</keyword>
<evidence type="ECO:0000313" key="3">
    <source>
        <dbReference type="Proteomes" id="UP000675379"/>
    </source>
</evidence>
<accession>A0A941HQK7</accession>
<dbReference type="Pfam" id="PF04964">
    <property type="entry name" value="Flp_Fap"/>
    <property type="match status" value="1"/>
</dbReference>
<evidence type="ECO:0000256" key="1">
    <source>
        <dbReference type="SAM" id="Phobius"/>
    </source>
</evidence>
<reference evidence="2" key="1">
    <citation type="submission" date="2021-04" db="EMBL/GenBank/DDBJ databases">
        <title>Proteiniclasticum sedimins sp. nov., an obligate anaerobic bacterium isolated from anaerobic sludge.</title>
        <authorList>
            <person name="Liu J."/>
        </authorList>
    </citation>
    <scope>NUCLEOTIDE SEQUENCE</scope>
    <source>
        <strain evidence="2">BAD-10</strain>
    </source>
</reference>
<evidence type="ECO:0000313" key="2">
    <source>
        <dbReference type="EMBL" id="MBR0575262.1"/>
    </source>
</evidence>
<sequence>MEFLRKLWTDEEGQGLVEYGLIIALVSLAVIVALTLVGTNLNSLFKKVTDKLS</sequence>